<feature type="region of interest" description="Disordered" evidence="1">
    <location>
        <begin position="286"/>
        <end position="306"/>
    </location>
</feature>
<evidence type="ECO:0000256" key="1">
    <source>
        <dbReference type="SAM" id="MobiDB-lite"/>
    </source>
</evidence>
<proteinExistence type="predicted"/>
<gene>
    <name evidence="2" type="ORF">METZ01_LOCUS180575</name>
</gene>
<dbReference type="PROSITE" id="PS51257">
    <property type="entry name" value="PROKAR_LIPOPROTEIN"/>
    <property type="match status" value="1"/>
</dbReference>
<sequence>MQKCFTTFYEIIVKAILRIFVPVTLLLMTGCQKNVTGSDGLSSDDQLILAIQNATDKQEIDTGQLPAASRVILNQDYVEHLTIGASMAPELGYEVLLGGMESRMGDRSNAYFNLEGRELKAGRNDRDEDERDREQCFELVYPVTFIMPDGSTITVDNDEDWGEIRSWYEANPESEERPALQYPVQISFEGERNLTINDDDEMRRVYAYCGDEDEDDDRECFELVLPVTFVMPDGSTITVDNDEDWGALRSWYEENPGSEEEPALQYPVDIIYETNEGTVTVTINNDEEMETAEEECEDENEDGGRP</sequence>
<accession>A0A382CQ15</accession>
<name>A0A382CQ15_9ZZZZ</name>
<reference evidence="2" key="1">
    <citation type="submission" date="2018-05" db="EMBL/GenBank/DDBJ databases">
        <authorList>
            <person name="Lanie J.A."/>
            <person name="Ng W.-L."/>
            <person name="Kazmierczak K.M."/>
            <person name="Andrzejewski T.M."/>
            <person name="Davidsen T.M."/>
            <person name="Wayne K.J."/>
            <person name="Tettelin H."/>
            <person name="Glass J.I."/>
            <person name="Rusch D."/>
            <person name="Podicherti R."/>
            <person name="Tsui H.-C.T."/>
            <person name="Winkler M.E."/>
        </authorList>
    </citation>
    <scope>NUCLEOTIDE SEQUENCE</scope>
</reference>
<protein>
    <submittedName>
        <fullName evidence="2">Uncharacterized protein</fullName>
    </submittedName>
</protein>
<evidence type="ECO:0000313" key="2">
    <source>
        <dbReference type="EMBL" id="SVB27721.1"/>
    </source>
</evidence>
<dbReference type="AlphaFoldDB" id="A0A382CQ15"/>
<dbReference type="EMBL" id="UINC01035393">
    <property type="protein sequence ID" value="SVB27721.1"/>
    <property type="molecule type" value="Genomic_DNA"/>
</dbReference>
<organism evidence="2">
    <name type="scientific">marine metagenome</name>
    <dbReference type="NCBI Taxonomy" id="408172"/>
    <lineage>
        <taxon>unclassified sequences</taxon>
        <taxon>metagenomes</taxon>
        <taxon>ecological metagenomes</taxon>
    </lineage>
</organism>